<evidence type="ECO:0000259" key="1">
    <source>
        <dbReference type="Pfam" id="PF08531"/>
    </source>
</evidence>
<dbReference type="RefSeq" id="WP_221031382.1">
    <property type="nucleotide sequence ID" value="NZ_CP139781.1"/>
</dbReference>
<dbReference type="Gene3D" id="2.60.420.10">
    <property type="entry name" value="Maltose phosphorylase, domain 3"/>
    <property type="match status" value="1"/>
</dbReference>
<dbReference type="SUPFAM" id="SSF48208">
    <property type="entry name" value="Six-hairpin glycosidases"/>
    <property type="match status" value="1"/>
</dbReference>
<dbReference type="PANTHER" id="PTHR34987:SF2">
    <property type="entry name" value="B, PUTATIVE (AFU_ORTHOLOGUE AFUA_7G05040)-RELATED"/>
    <property type="match status" value="1"/>
</dbReference>
<feature type="domain" description="Alpha-L-rhamnosidase six-hairpin glycosidase" evidence="2">
    <location>
        <begin position="383"/>
        <end position="712"/>
    </location>
</feature>
<dbReference type="InterPro" id="IPR008928">
    <property type="entry name" value="6-hairpin_glycosidase_sf"/>
</dbReference>
<gene>
    <name evidence="4" type="ORF">K1X11_016720</name>
</gene>
<dbReference type="Gene3D" id="2.60.120.260">
    <property type="entry name" value="Galactose-binding domain-like"/>
    <property type="match status" value="2"/>
</dbReference>
<evidence type="ECO:0000259" key="3">
    <source>
        <dbReference type="Pfam" id="PF17390"/>
    </source>
</evidence>
<dbReference type="InterPro" id="IPR012341">
    <property type="entry name" value="6hp_glycosidase-like_sf"/>
</dbReference>
<feature type="domain" description="Alpha-L-rhamnosidase C-terminal" evidence="3">
    <location>
        <begin position="719"/>
        <end position="791"/>
    </location>
</feature>
<reference evidence="4 5" key="1">
    <citation type="submission" date="2021-08" db="EMBL/GenBank/DDBJ databases">
        <authorList>
            <person name="Zhang D."/>
            <person name="Zhang A."/>
            <person name="Wang L."/>
        </authorList>
    </citation>
    <scope>NUCLEOTIDE SEQUENCE [LARGE SCALE GENOMIC DNA]</scope>
    <source>
        <strain evidence="4 5">WL0086</strain>
    </source>
</reference>
<dbReference type="Gene3D" id="1.50.10.10">
    <property type="match status" value="1"/>
</dbReference>
<dbReference type="Pfam" id="PF17389">
    <property type="entry name" value="Bac_rhamnosid6H"/>
    <property type="match status" value="1"/>
</dbReference>
<protein>
    <submittedName>
        <fullName evidence="4">Alpha-L-rhamnosidase C-terminal domain-containing protein</fullName>
    </submittedName>
</protein>
<sequence>MTAADRRPSVTPPPSPSPLAPCLTRARWIWPESLHWDLVNCYALFRHAFDLPTPPSSAPLFITADQSYQLYVNGQYVGRGPGRGFQSDWPCDEIDVASWLRPGRNAIAVRAHHPGTGNYQYHCEDYAGLLVAADWGEVQIATGEHWRCRRQSGVRRDTVTASLQLFRQEHIDLRVEAPDWMTPEFDDSVWPPVRIMSVPWNAPPWHHLRPRGTARLEEPIATFHHVIGTATGPAAPDYATERQLGHLRHREGLAHQPTDASPDRLTFAPSPAGHWRSVLIDLGKPHLGAAVLELTGAAGGEIIEVHHFETCTATDSSITPDFKPDSHGRLTFAHRLTCRPGSNHHAFYHPYGARYVVLVVRDNLAPIELRFQLRSTLYPLAAHGSFACPTEPTLEAIWQACAWTQRICSMDTYVDTPSREQAQWWGDARVQAWNTFHLDGDPRLLAHGIRLIASQTTPDGVTYGHAPTIAHHCILPDFTLIWILTIWDHYWQTGDLDLFREQRPAIDRALHYFRTWTDPTTGLLRYDERHWLFLDWADLPKNGQPVVYSLWLLHTLDRLTALHEATADAAAAQTCRDWATALRAALRARLNTDGLLTDGFAPDGSALTTTSVHAQTLALITGLAPEHTAVMLAQRLLPAASGGTPDVVQPSAYWLTYVYSELGQRGHGAAVVDDIRQRWAAMAEHGSTWETFDPPRGEFSFSHAWSAHPLFHLMQILGGVRQTAPAWREVDITPTFHGDGVDVTVPTPHGPIRSQWQRDGDTIRGELNVPAGITATLHLPDAPAVAATGTHHYTIRG</sequence>
<dbReference type="Pfam" id="PF08531">
    <property type="entry name" value="Bac_rhamnosid_N"/>
    <property type="match status" value="1"/>
</dbReference>
<organism evidence="4 5">
    <name type="scientific">Actomonas aquatica</name>
    <dbReference type="NCBI Taxonomy" id="2866162"/>
    <lineage>
        <taxon>Bacteria</taxon>
        <taxon>Pseudomonadati</taxon>
        <taxon>Verrucomicrobiota</taxon>
        <taxon>Opitutia</taxon>
        <taxon>Opitutales</taxon>
        <taxon>Opitutaceae</taxon>
        <taxon>Actomonas</taxon>
    </lineage>
</organism>
<evidence type="ECO:0000313" key="5">
    <source>
        <dbReference type="Proteomes" id="UP000738431"/>
    </source>
</evidence>
<dbReference type="InterPro" id="IPR035396">
    <property type="entry name" value="Bac_rhamnosid6H"/>
</dbReference>
<evidence type="ECO:0000259" key="2">
    <source>
        <dbReference type="Pfam" id="PF17389"/>
    </source>
</evidence>
<evidence type="ECO:0000313" key="4">
    <source>
        <dbReference type="EMBL" id="WRQ86461.1"/>
    </source>
</evidence>
<dbReference type="InterPro" id="IPR035398">
    <property type="entry name" value="Bac_rhamnosid_C"/>
</dbReference>
<reference evidence="4 5" key="2">
    <citation type="submission" date="2023-12" db="EMBL/GenBank/DDBJ databases">
        <title>Description of an unclassified Opitutus bacterium of Verrucomicrobiota.</title>
        <authorList>
            <person name="Zhang D.-F."/>
        </authorList>
    </citation>
    <scope>NUCLEOTIDE SEQUENCE [LARGE SCALE GENOMIC DNA]</scope>
    <source>
        <strain evidence="4 5">WL0086</strain>
    </source>
</reference>
<dbReference type="SUPFAM" id="SSF49785">
    <property type="entry name" value="Galactose-binding domain-like"/>
    <property type="match status" value="1"/>
</dbReference>
<feature type="domain" description="Bacterial alpha-L-rhamnosidase N-terminal" evidence="1">
    <location>
        <begin position="55"/>
        <end position="200"/>
    </location>
</feature>
<name>A0ABZ1C4R4_9BACT</name>
<dbReference type="EMBL" id="CP139781">
    <property type="protein sequence ID" value="WRQ86461.1"/>
    <property type="molecule type" value="Genomic_DNA"/>
</dbReference>
<keyword evidence="5" id="KW-1185">Reference proteome</keyword>
<proteinExistence type="predicted"/>
<dbReference type="InterPro" id="IPR013737">
    <property type="entry name" value="Bac_rhamnosid_N"/>
</dbReference>
<dbReference type="InterPro" id="IPR008979">
    <property type="entry name" value="Galactose-bd-like_sf"/>
</dbReference>
<dbReference type="Proteomes" id="UP000738431">
    <property type="component" value="Chromosome"/>
</dbReference>
<dbReference type="PANTHER" id="PTHR34987">
    <property type="entry name" value="C, PUTATIVE (AFU_ORTHOLOGUE AFUA_3G02880)-RELATED"/>
    <property type="match status" value="1"/>
</dbReference>
<accession>A0ABZ1C4R4</accession>
<dbReference type="Pfam" id="PF17390">
    <property type="entry name" value="Bac_rhamnosid_C"/>
    <property type="match status" value="1"/>
</dbReference>